<dbReference type="SUPFAM" id="SSF56112">
    <property type="entry name" value="Protein kinase-like (PK-like)"/>
    <property type="match status" value="1"/>
</dbReference>
<dbReference type="PANTHER" id="PTHR11012:SF30">
    <property type="entry name" value="PROTEIN KINASE-LIKE DOMAIN-CONTAINING"/>
    <property type="match status" value="1"/>
</dbReference>
<dbReference type="SMART" id="SM00587">
    <property type="entry name" value="CHK"/>
    <property type="match status" value="1"/>
</dbReference>
<dbReference type="PANTHER" id="PTHR11012">
    <property type="entry name" value="PROTEIN KINASE-LIKE DOMAIN-CONTAINING"/>
    <property type="match status" value="1"/>
</dbReference>
<protein>
    <recommendedName>
        <fullName evidence="1">CHK kinase-like domain-containing protein</fullName>
    </recommendedName>
</protein>
<feature type="domain" description="CHK kinase-like" evidence="1">
    <location>
        <begin position="142"/>
        <end position="332"/>
    </location>
</feature>
<organism evidence="2 3">
    <name type="scientific">Meganyctiphanes norvegica</name>
    <name type="common">Northern krill</name>
    <name type="synonym">Thysanopoda norvegica</name>
    <dbReference type="NCBI Taxonomy" id="48144"/>
    <lineage>
        <taxon>Eukaryota</taxon>
        <taxon>Metazoa</taxon>
        <taxon>Ecdysozoa</taxon>
        <taxon>Arthropoda</taxon>
        <taxon>Crustacea</taxon>
        <taxon>Multicrustacea</taxon>
        <taxon>Malacostraca</taxon>
        <taxon>Eumalacostraca</taxon>
        <taxon>Eucarida</taxon>
        <taxon>Euphausiacea</taxon>
        <taxon>Euphausiidae</taxon>
        <taxon>Meganyctiphanes</taxon>
    </lineage>
</organism>
<dbReference type="Pfam" id="PF02958">
    <property type="entry name" value="EcKL"/>
    <property type="match status" value="1"/>
</dbReference>
<reference evidence="2 3" key="1">
    <citation type="submission" date="2024-05" db="EMBL/GenBank/DDBJ databases">
        <authorList>
            <person name="Wallberg A."/>
        </authorList>
    </citation>
    <scope>NUCLEOTIDE SEQUENCE [LARGE SCALE GENOMIC DNA]</scope>
</reference>
<dbReference type="Gene3D" id="3.90.1200.10">
    <property type="match status" value="1"/>
</dbReference>
<evidence type="ECO:0000313" key="2">
    <source>
        <dbReference type="EMBL" id="CAL4074460.1"/>
    </source>
</evidence>
<dbReference type="InterPro" id="IPR004119">
    <property type="entry name" value="EcKL"/>
</dbReference>
<evidence type="ECO:0000259" key="1">
    <source>
        <dbReference type="SMART" id="SM00587"/>
    </source>
</evidence>
<gene>
    <name evidence="2" type="ORF">MNOR_LOCUS9507</name>
</gene>
<proteinExistence type="predicted"/>
<dbReference type="InterPro" id="IPR015897">
    <property type="entry name" value="CHK_kinase-like"/>
</dbReference>
<sequence length="430" mass="49625">MKTPRVRGEVTKEWVEYMLTEFESKNHPGSKVTLQSWNIGDATKKGDGYSGDLLKLEAKGTVQCTGEGQHEKEYNHIIKFKSPDPFTQDMLKRFNTAGNESKIYSSIIEEFNKFQADHSDNQFPINIPKHIYSKDTEKEQILVMENMKILDYDNNQKIDLVGLEEAKLALEQLARLHGISYIYQRKHDFLTKYPSFKQGKIQEMMGMGQDAVIDLVIEFLKKQDEYQDLLKKVKVSKPHTVKKMKEAFAERKTNVYCLNHGDPWNNNILIKQNGDNKEDKVVFVDWEIAHWNTLSYDLNYFLGGATKPELRKDHLDDLLQHYYSHLIRVTSTLGGPVPFDGFEQLKSEFDAASAWGFGRALSFAMILSEASKDWKMTNHELPSGISKFLKKGMAKVFVPLFMKPSMMEMMMKGMMKKLSDPVMKELKNES</sequence>
<keyword evidence="3" id="KW-1185">Reference proteome</keyword>
<dbReference type="EMBL" id="CAXKWB010004616">
    <property type="protein sequence ID" value="CAL4074460.1"/>
    <property type="molecule type" value="Genomic_DNA"/>
</dbReference>
<name>A0AAV2Q807_MEGNR</name>
<feature type="non-terminal residue" evidence="2">
    <location>
        <position position="430"/>
    </location>
</feature>
<dbReference type="Proteomes" id="UP001497623">
    <property type="component" value="Unassembled WGS sequence"/>
</dbReference>
<dbReference type="InterPro" id="IPR011009">
    <property type="entry name" value="Kinase-like_dom_sf"/>
</dbReference>
<evidence type="ECO:0000313" key="3">
    <source>
        <dbReference type="Proteomes" id="UP001497623"/>
    </source>
</evidence>
<accession>A0AAV2Q807</accession>
<dbReference type="AlphaFoldDB" id="A0AAV2Q807"/>
<comment type="caution">
    <text evidence="2">The sequence shown here is derived from an EMBL/GenBank/DDBJ whole genome shotgun (WGS) entry which is preliminary data.</text>
</comment>